<dbReference type="InterPro" id="IPR029063">
    <property type="entry name" value="SAM-dependent_MTases_sf"/>
</dbReference>
<feature type="domain" description="Methyltransferase" evidence="1">
    <location>
        <begin position="45"/>
        <end position="143"/>
    </location>
</feature>
<reference evidence="3" key="1">
    <citation type="submission" date="2016-10" db="EMBL/GenBank/DDBJ databases">
        <authorList>
            <person name="Varghese N."/>
            <person name="Submissions S."/>
        </authorList>
    </citation>
    <scope>NUCLEOTIDE SEQUENCE [LARGE SCALE GENOMIC DNA]</scope>
    <source>
        <strain evidence="3">CGMCC 1.10683</strain>
    </source>
</reference>
<dbReference type="CDD" id="cd02440">
    <property type="entry name" value="AdoMet_MTases"/>
    <property type="match status" value="1"/>
</dbReference>
<dbReference type="Pfam" id="PF13649">
    <property type="entry name" value="Methyltransf_25"/>
    <property type="match status" value="1"/>
</dbReference>
<dbReference type="InterPro" id="IPR041698">
    <property type="entry name" value="Methyltransf_25"/>
</dbReference>
<gene>
    <name evidence="2" type="ORF">SAMN05192570_1046</name>
</gene>
<evidence type="ECO:0000313" key="3">
    <source>
        <dbReference type="Proteomes" id="UP000198788"/>
    </source>
</evidence>
<dbReference type="SUPFAM" id="SSF53335">
    <property type="entry name" value="S-adenosyl-L-methionine-dependent methyltransferases"/>
    <property type="match status" value="1"/>
</dbReference>
<dbReference type="GO" id="GO:0032259">
    <property type="term" value="P:methylation"/>
    <property type="evidence" value="ECO:0007669"/>
    <property type="project" value="UniProtKB-KW"/>
</dbReference>
<keyword evidence="2" id="KW-0489">Methyltransferase</keyword>
<dbReference type="Gene3D" id="3.40.50.150">
    <property type="entry name" value="Vaccinia Virus protein VP39"/>
    <property type="match status" value="1"/>
</dbReference>
<evidence type="ECO:0000259" key="1">
    <source>
        <dbReference type="Pfam" id="PF13649"/>
    </source>
</evidence>
<keyword evidence="3" id="KW-1185">Reference proteome</keyword>
<dbReference type="EMBL" id="FOZV01000001">
    <property type="protein sequence ID" value="SFS37999.1"/>
    <property type="molecule type" value="Genomic_DNA"/>
</dbReference>
<name>A0A1I6PCV5_9CAUL</name>
<proteinExistence type="predicted"/>
<dbReference type="STRING" id="871741.SAMN05192570_1046"/>
<organism evidence="2 3">
    <name type="scientific">Brevundimonas viscosa</name>
    <dbReference type="NCBI Taxonomy" id="871741"/>
    <lineage>
        <taxon>Bacteria</taxon>
        <taxon>Pseudomonadati</taxon>
        <taxon>Pseudomonadota</taxon>
        <taxon>Alphaproteobacteria</taxon>
        <taxon>Caulobacterales</taxon>
        <taxon>Caulobacteraceae</taxon>
        <taxon>Brevundimonas</taxon>
    </lineage>
</organism>
<accession>A0A1I6PCV5</accession>
<protein>
    <submittedName>
        <fullName evidence="2">Methyltransferase domain-containing protein</fullName>
    </submittedName>
</protein>
<dbReference type="Proteomes" id="UP000198788">
    <property type="component" value="Unassembled WGS sequence"/>
</dbReference>
<keyword evidence="2" id="KW-0808">Transferase</keyword>
<sequence length="266" mass="28151">MREETPMLSYNQIAYRGLEVCNPVEPGRIEAAVERTGLGAGARAADVGTGTAALAIRLARRFGFAVTAIEYNPDMAALARANVVAAGAEKAVEIVEGAAADVLTAMEAPRLIVALGTTNVTGEGLPTPESAFAFLRERLPPGGWLLWGDLTWTAEPPAPLRQITDLTNLFTDDAGWKAAAAAAGLELTWSELSPQPVIDAFTSATDAAVRAWLEANPEAPEAAGIRLSADRVRAVFGFGRPCIGFGLYLFRRPPEVQAVRITPPQD</sequence>
<dbReference type="AlphaFoldDB" id="A0A1I6PCV5"/>
<evidence type="ECO:0000313" key="2">
    <source>
        <dbReference type="EMBL" id="SFS37999.1"/>
    </source>
</evidence>
<dbReference type="GO" id="GO:0008168">
    <property type="term" value="F:methyltransferase activity"/>
    <property type="evidence" value="ECO:0007669"/>
    <property type="project" value="UniProtKB-KW"/>
</dbReference>